<dbReference type="RefSeq" id="WP_305004746.1">
    <property type="nucleotide sequence ID" value="NZ_JAUQSY010000001.1"/>
</dbReference>
<sequence>MPKLKPDNLLYRCYQLGGAVLLTSLLAGCNSADPAGPAGSRVPLYFDVKGLLDQQVKQLSANSPAVEKHAALRDGAAETVRVPKVKWADELQIFYQADINKAALRGVYKVDSTALPGGLMRRRYTRQGTPPNAPVKELVVVSAGTETRLLEADIEQHNTLFDTHKHVQLVLQQGHLRSYEVRGRQKLIFFDDLPYAVSGQVE</sequence>
<reference evidence="1" key="1">
    <citation type="submission" date="2023-07" db="EMBL/GenBank/DDBJ databases">
        <authorList>
            <person name="Kim M.K."/>
        </authorList>
    </citation>
    <scope>NUCLEOTIDE SEQUENCE</scope>
    <source>
        <strain evidence="1">ASUV-10-1</strain>
    </source>
</reference>
<dbReference type="PROSITE" id="PS51257">
    <property type="entry name" value="PROKAR_LIPOPROTEIN"/>
    <property type="match status" value="1"/>
</dbReference>
<organism evidence="1 2">
    <name type="scientific">Hymenobacter aranciens</name>
    <dbReference type="NCBI Taxonomy" id="3063996"/>
    <lineage>
        <taxon>Bacteria</taxon>
        <taxon>Pseudomonadati</taxon>
        <taxon>Bacteroidota</taxon>
        <taxon>Cytophagia</taxon>
        <taxon>Cytophagales</taxon>
        <taxon>Hymenobacteraceae</taxon>
        <taxon>Hymenobacter</taxon>
    </lineage>
</organism>
<proteinExistence type="predicted"/>
<protein>
    <submittedName>
        <fullName evidence="1">Uncharacterized protein</fullName>
    </submittedName>
</protein>
<gene>
    <name evidence="1" type="ORF">Q5H93_01725</name>
</gene>
<name>A0ABT9B8T7_9BACT</name>
<dbReference type="Proteomes" id="UP001176429">
    <property type="component" value="Unassembled WGS sequence"/>
</dbReference>
<evidence type="ECO:0000313" key="1">
    <source>
        <dbReference type="EMBL" id="MDO7873432.1"/>
    </source>
</evidence>
<keyword evidence="2" id="KW-1185">Reference proteome</keyword>
<evidence type="ECO:0000313" key="2">
    <source>
        <dbReference type="Proteomes" id="UP001176429"/>
    </source>
</evidence>
<comment type="caution">
    <text evidence="1">The sequence shown here is derived from an EMBL/GenBank/DDBJ whole genome shotgun (WGS) entry which is preliminary data.</text>
</comment>
<accession>A0ABT9B8T7</accession>
<dbReference type="EMBL" id="JAUQSY010000001">
    <property type="protein sequence ID" value="MDO7873432.1"/>
    <property type="molecule type" value="Genomic_DNA"/>
</dbReference>